<dbReference type="Proteomes" id="UP001610432">
    <property type="component" value="Unassembled WGS sequence"/>
</dbReference>
<evidence type="ECO:0000313" key="2">
    <source>
        <dbReference type="EMBL" id="KAL2867353.1"/>
    </source>
</evidence>
<feature type="compositionally biased region" description="Polar residues" evidence="1">
    <location>
        <begin position="39"/>
        <end position="57"/>
    </location>
</feature>
<organism evidence="2 3">
    <name type="scientific">Aspergillus lucknowensis</name>
    <dbReference type="NCBI Taxonomy" id="176173"/>
    <lineage>
        <taxon>Eukaryota</taxon>
        <taxon>Fungi</taxon>
        <taxon>Dikarya</taxon>
        <taxon>Ascomycota</taxon>
        <taxon>Pezizomycotina</taxon>
        <taxon>Eurotiomycetes</taxon>
        <taxon>Eurotiomycetidae</taxon>
        <taxon>Eurotiales</taxon>
        <taxon>Aspergillaceae</taxon>
        <taxon>Aspergillus</taxon>
        <taxon>Aspergillus subgen. Nidulantes</taxon>
    </lineage>
</organism>
<comment type="caution">
    <text evidence="2">The sequence shown here is derived from an EMBL/GenBank/DDBJ whole genome shotgun (WGS) entry which is preliminary data.</text>
</comment>
<dbReference type="GeneID" id="98148008"/>
<evidence type="ECO:0000313" key="3">
    <source>
        <dbReference type="Proteomes" id="UP001610432"/>
    </source>
</evidence>
<accession>A0ABR4LS36</accession>
<reference evidence="2 3" key="1">
    <citation type="submission" date="2024-07" db="EMBL/GenBank/DDBJ databases">
        <title>Section-level genome sequencing and comparative genomics of Aspergillus sections Usti and Cavernicolus.</title>
        <authorList>
            <consortium name="Lawrence Berkeley National Laboratory"/>
            <person name="Nybo J.L."/>
            <person name="Vesth T.C."/>
            <person name="Theobald S."/>
            <person name="Frisvad J.C."/>
            <person name="Larsen T.O."/>
            <person name="Kjaerboelling I."/>
            <person name="Rothschild-Mancinelli K."/>
            <person name="Lyhne E.K."/>
            <person name="Kogle M.E."/>
            <person name="Barry K."/>
            <person name="Clum A."/>
            <person name="Na H."/>
            <person name="Ledsgaard L."/>
            <person name="Lin J."/>
            <person name="Lipzen A."/>
            <person name="Kuo A."/>
            <person name="Riley R."/>
            <person name="Mondo S."/>
            <person name="Labutti K."/>
            <person name="Haridas S."/>
            <person name="Pangalinan J."/>
            <person name="Salamov A.A."/>
            <person name="Simmons B.A."/>
            <person name="Magnuson J.K."/>
            <person name="Chen J."/>
            <person name="Drula E."/>
            <person name="Henrissat B."/>
            <person name="Wiebenga A."/>
            <person name="Lubbers R.J."/>
            <person name="Gomes A.C."/>
            <person name="Macurrencykelacurrency M.R."/>
            <person name="Stajich J."/>
            <person name="Grigoriev I.V."/>
            <person name="Mortensen U.H."/>
            <person name="De Vries R.P."/>
            <person name="Baker S.E."/>
            <person name="Andersen M.R."/>
        </authorList>
    </citation>
    <scope>NUCLEOTIDE SEQUENCE [LARGE SCALE GENOMIC DNA]</scope>
    <source>
        <strain evidence="2 3">CBS 449.75</strain>
    </source>
</reference>
<gene>
    <name evidence="2" type="ORF">BJX67DRAFT_381065</name>
</gene>
<sequence>MSPTVSRSLKRVREDAPEPEERPQTREEISPALKKRRTNQTATSRSSRVSKTSQASSGGPWEKVEDKRKNRVRKARPARKISGGSTRKSTKVAAPTLNKPKVIKVLTPRKHSRDSDERLRMSRGGYVKMANRLKEKKVTREVGKGTINDPWIVWVCDLGGLSQKRIEGCEKVCREACKLRDMRKCWIRAPDHATTQTFSEVDGARIIWPAEPHITVHFGKNTTYEFDAHVYCTYDPEDSSVPHALGRTEKLPYKDALLSCVDLRDRRPLLQAARDKGWL</sequence>
<dbReference type="RefSeq" id="XP_070886332.1">
    <property type="nucleotide sequence ID" value="XM_071032936.1"/>
</dbReference>
<feature type="compositionally biased region" description="Basic and acidic residues" evidence="1">
    <location>
        <begin position="11"/>
        <end position="29"/>
    </location>
</feature>
<keyword evidence="3" id="KW-1185">Reference proteome</keyword>
<name>A0ABR4LS36_9EURO</name>
<evidence type="ECO:0000256" key="1">
    <source>
        <dbReference type="SAM" id="MobiDB-lite"/>
    </source>
</evidence>
<dbReference type="EMBL" id="JBFXLQ010000019">
    <property type="protein sequence ID" value="KAL2867353.1"/>
    <property type="molecule type" value="Genomic_DNA"/>
</dbReference>
<feature type="region of interest" description="Disordered" evidence="1">
    <location>
        <begin position="1"/>
        <end position="94"/>
    </location>
</feature>
<feature type="compositionally biased region" description="Basic residues" evidence="1">
    <location>
        <begin position="69"/>
        <end position="79"/>
    </location>
</feature>
<protein>
    <submittedName>
        <fullName evidence="2">Uncharacterized protein</fullName>
    </submittedName>
</protein>
<proteinExistence type="predicted"/>